<dbReference type="AlphaFoldDB" id="A0A0E9X3R3"/>
<dbReference type="EMBL" id="GBXM01012052">
    <property type="protein sequence ID" value="JAH96525.1"/>
    <property type="molecule type" value="Transcribed_RNA"/>
</dbReference>
<accession>A0A0E9X3R3</accession>
<evidence type="ECO:0000313" key="1">
    <source>
        <dbReference type="EMBL" id="JAH96525.1"/>
    </source>
</evidence>
<sequence>MRLLDMQSVTTACLEIWLQFEKHTLFTPHQNPCRVQIASVFNSAAQMSGNFH</sequence>
<name>A0A0E9X3R3_ANGAN</name>
<protein>
    <submittedName>
        <fullName evidence="1">Uncharacterized protein</fullName>
    </submittedName>
</protein>
<reference evidence="1" key="2">
    <citation type="journal article" date="2015" name="Fish Shellfish Immunol.">
        <title>Early steps in the European eel (Anguilla anguilla)-Vibrio vulnificus interaction in the gills: Role of the RtxA13 toxin.</title>
        <authorList>
            <person name="Callol A."/>
            <person name="Pajuelo D."/>
            <person name="Ebbesson L."/>
            <person name="Teles M."/>
            <person name="MacKenzie S."/>
            <person name="Amaro C."/>
        </authorList>
    </citation>
    <scope>NUCLEOTIDE SEQUENCE</scope>
</reference>
<proteinExistence type="predicted"/>
<reference evidence="1" key="1">
    <citation type="submission" date="2014-11" db="EMBL/GenBank/DDBJ databases">
        <authorList>
            <person name="Amaro Gonzalez C."/>
        </authorList>
    </citation>
    <scope>NUCLEOTIDE SEQUENCE</scope>
</reference>
<organism evidence="1">
    <name type="scientific">Anguilla anguilla</name>
    <name type="common">European freshwater eel</name>
    <name type="synonym">Muraena anguilla</name>
    <dbReference type="NCBI Taxonomy" id="7936"/>
    <lineage>
        <taxon>Eukaryota</taxon>
        <taxon>Metazoa</taxon>
        <taxon>Chordata</taxon>
        <taxon>Craniata</taxon>
        <taxon>Vertebrata</taxon>
        <taxon>Euteleostomi</taxon>
        <taxon>Actinopterygii</taxon>
        <taxon>Neopterygii</taxon>
        <taxon>Teleostei</taxon>
        <taxon>Anguilliformes</taxon>
        <taxon>Anguillidae</taxon>
        <taxon>Anguilla</taxon>
    </lineage>
</organism>